<feature type="chain" id="PRO_5013360294" evidence="1">
    <location>
        <begin position="24"/>
        <end position="231"/>
    </location>
</feature>
<dbReference type="InterPro" id="IPR021255">
    <property type="entry name" value="DUF2807"/>
</dbReference>
<evidence type="ECO:0000259" key="2">
    <source>
        <dbReference type="Pfam" id="PF10988"/>
    </source>
</evidence>
<dbReference type="RefSeq" id="WP_074268977.1">
    <property type="nucleotide sequence ID" value="NZ_FSRM01000002.1"/>
</dbReference>
<protein>
    <submittedName>
        <fullName evidence="3">Putative auto-transporter adhesin, head GIN domain</fullName>
    </submittedName>
</protein>
<dbReference type="Gene3D" id="2.160.20.120">
    <property type="match status" value="2"/>
</dbReference>
<evidence type="ECO:0000313" key="3">
    <source>
        <dbReference type="EMBL" id="SIO56283.1"/>
    </source>
</evidence>
<accession>A0A1N6KIK0</accession>
<feature type="domain" description="Putative auto-transporter adhesin head GIN" evidence="2">
    <location>
        <begin position="56"/>
        <end position="215"/>
    </location>
</feature>
<dbReference type="Pfam" id="PF10988">
    <property type="entry name" value="DUF2807"/>
    <property type="match status" value="1"/>
</dbReference>
<reference evidence="3 4" key="1">
    <citation type="submission" date="2016-11" db="EMBL/GenBank/DDBJ databases">
        <authorList>
            <person name="Jaros S."/>
            <person name="Januszkiewicz K."/>
            <person name="Wedrychowicz H."/>
        </authorList>
    </citation>
    <scope>NUCLEOTIDE SEQUENCE [LARGE SCALE GENOMIC DNA]</scope>
    <source>
        <strain evidence="3 4">GAS86</strain>
    </source>
</reference>
<proteinExistence type="predicted"/>
<dbReference type="OrthoDB" id="8742282at2"/>
<dbReference type="Proteomes" id="UP000184693">
    <property type="component" value="Unassembled WGS sequence"/>
</dbReference>
<evidence type="ECO:0000313" key="4">
    <source>
        <dbReference type="Proteomes" id="UP000184693"/>
    </source>
</evidence>
<keyword evidence="1" id="KW-0732">Signal</keyword>
<evidence type="ECO:0000256" key="1">
    <source>
        <dbReference type="SAM" id="SignalP"/>
    </source>
</evidence>
<gene>
    <name evidence="3" type="ORF">SAMN05444168_7270</name>
</gene>
<organism evidence="3 4">
    <name type="scientific">Paraburkholderia phenazinium</name>
    <dbReference type="NCBI Taxonomy" id="60549"/>
    <lineage>
        <taxon>Bacteria</taxon>
        <taxon>Pseudomonadati</taxon>
        <taxon>Pseudomonadota</taxon>
        <taxon>Betaproteobacteria</taxon>
        <taxon>Burkholderiales</taxon>
        <taxon>Burkholderiaceae</taxon>
        <taxon>Paraburkholderia</taxon>
    </lineage>
</organism>
<name>A0A1N6KIK0_9BURK</name>
<sequence>MRPSIVRLAVVAAGSILASVALAQSNNGAIMRVDSPVAVSPGAGADKSEARQPGKFSGIDLRAPVDVTFSTGANTSVTVSGPADVVPLVLTTVKDNVLTIQLTDSVMLRRPIKVTVTGPSLLAVSLSGSGSLNASGLSGDSLNLDVSGSGSIVASGQVATVNVSIKGSGGVDARSVHAKTLNASMRGSGDLRGYAANTAIVSLTGSGDVRVVGNPPTKIVNRTGSGDVHFE</sequence>
<dbReference type="AlphaFoldDB" id="A0A1N6KIK0"/>
<feature type="signal peptide" evidence="1">
    <location>
        <begin position="1"/>
        <end position="23"/>
    </location>
</feature>
<dbReference type="EMBL" id="FSRM01000002">
    <property type="protein sequence ID" value="SIO56283.1"/>
    <property type="molecule type" value="Genomic_DNA"/>
</dbReference>